<proteinExistence type="predicted"/>
<name>X1IAB4_9ZZZZ</name>
<dbReference type="EMBL" id="BARU01037890">
    <property type="protein sequence ID" value="GAH78637.1"/>
    <property type="molecule type" value="Genomic_DNA"/>
</dbReference>
<protein>
    <submittedName>
        <fullName evidence="1">Uncharacterized protein</fullName>
    </submittedName>
</protein>
<organism evidence="1">
    <name type="scientific">marine sediment metagenome</name>
    <dbReference type="NCBI Taxonomy" id="412755"/>
    <lineage>
        <taxon>unclassified sequences</taxon>
        <taxon>metagenomes</taxon>
        <taxon>ecological metagenomes</taxon>
    </lineage>
</organism>
<evidence type="ECO:0000313" key="1">
    <source>
        <dbReference type="EMBL" id="GAH78637.1"/>
    </source>
</evidence>
<reference evidence="1" key="1">
    <citation type="journal article" date="2014" name="Front. Microbiol.">
        <title>High frequency of phylogenetically diverse reductive dehalogenase-homologous genes in deep subseafloor sedimentary metagenomes.</title>
        <authorList>
            <person name="Kawai M."/>
            <person name="Futagami T."/>
            <person name="Toyoda A."/>
            <person name="Takaki Y."/>
            <person name="Nishi S."/>
            <person name="Hori S."/>
            <person name="Arai W."/>
            <person name="Tsubouchi T."/>
            <person name="Morono Y."/>
            <person name="Uchiyama I."/>
            <person name="Ito T."/>
            <person name="Fujiyama A."/>
            <person name="Inagaki F."/>
            <person name="Takami H."/>
        </authorList>
    </citation>
    <scope>NUCLEOTIDE SEQUENCE</scope>
    <source>
        <strain evidence="1">Expedition CK06-06</strain>
    </source>
</reference>
<feature type="non-terminal residue" evidence="1">
    <location>
        <position position="87"/>
    </location>
</feature>
<dbReference type="AlphaFoldDB" id="X1IAB4"/>
<gene>
    <name evidence="1" type="ORF">S03H2_58968</name>
</gene>
<sequence length="87" mass="9882">MFGRFFKKSNKIDRSYLGVIEDFCQSFNTTIAQAEARLSERVGEDCLYFINKDTIGEQLESLYFSIISIVSEDIEKILEIGTGLGTK</sequence>
<comment type="caution">
    <text evidence="1">The sequence shown here is derived from an EMBL/GenBank/DDBJ whole genome shotgun (WGS) entry which is preliminary data.</text>
</comment>
<accession>X1IAB4</accession>